<dbReference type="OrthoDB" id="286301at2759"/>
<accession>A0A5N6KC70</accession>
<dbReference type="Pfam" id="PF02469">
    <property type="entry name" value="Fasciclin"/>
    <property type="match status" value="2"/>
</dbReference>
<evidence type="ECO:0000313" key="4">
    <source>
        <dbReference type="Proteomes" id="UP000326757"/>
    </source>
</evidence>
<dbReference type="AlphaFoldDB" id="A0A5N6KC70"/>
<reference evidence="3 4" key="1">
    <citation type="submission" date="2019-06" db="EMBL/GenBank/DDBJ databases">
        <title>Genome Sequence of the Brown Rot Fungal Pathogen Monilinia laxa.</title>
        <authorList>
            <person name="De Miccolis Angelini R.M."/>
            <person name="Landi L."/>
            <person name="Abate D."/>
            <person name="Pollastro S."/>
            <person name="Romanazzi G."/>
            <person name="Faretra F."/>
        </authorList>
    </citation>
    <scope>NUCLEOTIDE SEQUENCE [LARGE SCALE GENOMIC DNA]</scope>
    <source>
        <strain evidence="3 4">Mlax316</strain>
    </source>
</reference>
<protein>
    <recommendedName>
        <fullName evidence="2">FAS1 domain-containing protein</fullName>
    </recommendedName>
</protein>
<feature type="domain" description="FAS1" evidence="2">
    <location>
        <begin position="1"/>
        <end position="150"/>
    </location>
</feature>
<dbReference type="Proteomes" id="UP000326757">
    <property type="component" value="Unassembled WGS sequence"/>
</dbReference>
<feature type="compositionally biased region" description="Low complexity" evidence="1">
    <location>
        <begin position="320"/>
        <end position="331"/>
    </location>
</feature>
<dbReference type="PROSITE" id="PS50213">
    <property type="entry name" value="FAS1"/>
    <property type="match status" value="2"/>
</dbReference>
<dbReference type="SMART" id="SM00554">
    <property type="entry name" value="FAS1"/>
    <property type="match status" value="2"/>
</dbReference>
<dbReference type="Gene3D" id="2.30.180.10">
    <property type="entry name" value="FAS1 domain"/>
    <property type="match status" value="2"/>
</dbReference>
<dbReference type="PANTHER" id="PTHR10900">
    <property type="entry name" value="PERIOSTIN-RELATED"/>
    <property type="match status" value="1"/>
</dbReference>
<evidence type="ECO:0000259" key="2">
    <source>
        <dbReference type="PROSITE" id="PS50213"/>
    </source>
</evidence>
<dbReference type="InterPro" id="IPR000782">
    <property type="entry name" value="FAS1_domain"/>
</dbReference>
<evidence type="ECO:0000256" key="1">
    <source>
        <dbReference type="SAM" id="MobiDB-lite"/>
    </source>
</evidence>
<organism evidence="3 4">
    <name type="scientific">Monilinia laxa</name>
    <name type="common">Brown rot fungus</name>
    <name type="synonym">Sclerotinia laxa</name>
    <dbReference type="NCBI Taxonomy" id="61186"/>
    <lineage>
        <taxon>Eukaryota</taxon>
        <taxon>Fungi</taxon>
        <taxon>Dikarya</taxon>
        <taxon>Ascomycota</taxon>
        <taxon>Pezizomycotina</taxon>
        <taxon>Leotiomycetes</taxon>
        <taxon>Helotiales</taxon>
        <taxon>Sclerotiniaceae</taxon>
        <taxon>Monilinia</taxon>
    </lineage>
</organism>
<comment type="caution">
    <text evidence="3">The sequence shown here is derived from an EMBL/GenBank/DDBJ whole genome shotgun (WGS) entry which is preliminary data.</text>
</comment>
<feature type="domain" description="FAS1" evidence="2">
    <location>
        <begin position="145"/>
        <end position="283"/>
    </location>
</feature>
<feature type="region of interest" description="Disordered" evidence="1">
    <location>
        <begin position="320"/>
        <end position="340"/>
    </location>
</feature>
<gene>
    <name evidence="3" type="ORF">EYC80_002924</name>
</gene>
<dbReference type="InterPro" id="IPR036378">
    <property type="entry name" value="FAS1_dom_sf"/>
</dbReference>
<dbReference type="FunFam" id="2.30.180.10:FF:000056">
    <property type="entry name" value="Fasciclin-domain-containing protein"/>
    <property type="match status" value="1"/>
</dbReference>
<dbReference type="EMBL" id="VIGI01000004">
    <property type="protein sequence ID" value="KAB8301001.1"/>
    <property type="molecule type" value="Genomic_DNA"/>
</dbReference>
<keyword evidence="4" id="KW-1185">Reference proteome</keyword>
<dbReference type="GO" id="GO:0000329">
    <property type="term" value="C:fungal-type vacuole membrane"/>
    <property type="evidence" value="ECO:0007669"/>
    <property type="project" value="TreeGrafter"/>
</dbReference>
<sequence length="362" mass="37219">MSLTEAIAANNETLSTLSMLLGQQPQLVRALSNSSSGITILAPSNAAFTKFLAVPENKAAAGKADVVAAVLEYHVLNGTFPASKFTKEAQFVPTLLTNPTYTQVTGGQVVQVVLDGSNAVVTTGLKEKSKTTQTDIMFTGGVMHIIDTVLTIPLSPAMSAIDSNLLSLAGALKTTSLIDPVDSIKDVTIFAPSNEAFEKIGNTVAALPITQLSEILKYHVINGTVGYSTFLTTGLANESLPTLMGQSLTVTVENSKVFINSAQVITTDIIVSNGVMHVIDNVLNPSNATVVENPTATTQPIAYEGATSAPNAPFTSGITATTTAPSAATGTNDKTGAGERRAGVEGLGGVVVAVVGAAVMLL</sequence>
<dbReference type="GO" id="GO:0016236">
    <property type="term" value="P:macroautophagy"/>
    <property type="evidence" value="ECO:0007669"/>
    <property type="project" value="TreeGrafter"/>
</dbReference>
<dbReference type="FunFam" id="2.30.180.10:FF:000064">
    <property type="entry name" value="Uncharacterized protein"/>
    <property type="match status" value="1"/>
</dbReference>
<proteinExistence type="predicted"/>
<dbReference type="PANTHER" id="PTHR10900:SF77">
    <property type="entry name" value="FI19380P1"/>
    <property type="match status" value="1"/>
</dbReference>
<dbReference type="SUPFAM" id="SSF82153">
    <property type="entry name" value="FAS1 domain"/>
    <property type="match status" value="2"/>
</dbReference>
<name>A0A5N6KC70_MONLA</name>
<evidence type="ECO:0000313" key="3">
    <source>
        <dbReference type="EMBL" id="KAB8301001.1"/>
    </source>
</evidence>
<dbReference type="InterPro" id="IPR050904">
    <property type="entry name" value="Adhesion/Biosynth-related"/>
</dbReference>